<proteinExistence type="predicted"/>
<keyword evidence="2" id="KW-0472">Membrane</keyword>
<dbReference type="EMBL" id="ML977702">
    <property type="protein sequence ID" value="KAF1993475.1"/>
    <property type="molecule type" value="Genomic_DNA"/>
</dbReference>
<gene>
    <name evidence="3" type="ORF">P154DRAFT_582772</name>
</gene>
<keyword evidence="2" id="KW-0812">Transmembrane</keyword>
<sequence length="183" mass="21381">MDTLTPLSPSLLTFPTFLALSFFLLYILISAIWPRSNPNPKYQEYPPYDPYPSCLHPFNDHHQTPHWTTPPATDDDRLARILQRLDFDRNGFNRPRGPRPFVINGMGDHSNAHPQPQDIQWPPHTASRQRWVSDPIFTFPHRTPGSRHRDAGTLFMVDDGGRERTDERTRESRQRRDRRSSAE</sequence>
<organism evidence="3 4">
    <name type="scientific">Amniculicola lignicola CBS 123094</name>
    <dbReference type="NCBI Taxonomy" id="1392246"/>
    <lineage>
        <taxon>Eukaryota</taxon>
        <taxon>Fungi</taxon>
        <taxon>Dikarya</taxon>
        <taxon>Ascomycota</taxon>
        <taxon>Pezizomycotina</taxon>
        <taxon>Dothideomycetes</taxon>
        <taxon>Pleosporomycetidae</taxon>
        <taxon>Pleosporales</taxon>
        <taxon>Amniculicolaceae</taxon>
        <taxon>Amniculicola</taxon>
    </lineage>
</organism>
<keyword evidence="4" id="KW-1185">Reference proteome</keyword>
<evidence type="ECO:0000256" key="2">
    <source>
        <dbReference type="SAM" id="Phobius"/>
    </source>
</evidence>
<feature type="region of interest" description="Disordered" evidence="1">
    <location>
        <begin position="140"/>
        <end position="183"/>
    </location>
</feature>
<keyword evidence="2" id="KW-1133">Transmembrane helix</keyword>
<evidence type="ECO:0000313" key="4">
    <source>
        <dbReference type="Proteomes" id="UP000799779"/>
    </source>
</evidence>
<protein>
    <submittedName>
        <fullName evidence="3">Uncharacterized protein</fullName>
    </submittedName>
</protein>
<name>A0A6A5W2V6_9PLEO</name>
<feature type="compositionally biased region" description="Basic and acidic residues" evidence="1">
    <location>
        <begin position="159"/>
        <end position="183"/>
    </location>
</feature>
<dbReference type="Proteomes" id="UP000799779">
    <property type="component" value="Unassembled WGS sequence"/>
</dbReference>
<accession>A0A6A5W2V6</accession>
<reference evidence="3" key="1">
    <citation type="journal article" date="2020" name="Stud. Mycol.">
        <title>101 Dothideomycetes genomes: a test case for predicting lifestyles and emergence of pathogens.</title>
        <authorList>
            <person name="Haridas S."/>
            <person name="Albert R."/>
            <person name="Binder M."/>
            <person name="Bloem J."/>
            <person name="Labutti K."/>
            <person name="Salamov A."/>
            <person name="Andreopoulos B."/>
            <person name="Baker S."/>
            <person name="Barry K."/>
            <person name="Bills G."/>
            <person name="Bluhm B."/>
            <person name="Cannon C."/>
            <person name="Castanera R."/>
            <person name="Culley D."/>
            <person name="Daum C."/>
            <person name="Ezra D."/>
            <person name="Gonzalez J."/>
            <person name="Henrissat B."/>
            <person name="Kuo A."/>
            <person name="Liang C."/>
            <person name="Lipzen A."/>
            <person name="Lutzoni F."/>
            <person name="Magnuson J."/>
            <person name="Mondo S."/>
            <person name="Nolan M."/>
            <person name="Ohm R."/>
            <person name="Pangilinan J."/>
            <person name="Park H.-J."/>
            <person name="Ramirez L."/>
            <person name="Alfaro M."/>
            <person name="Sun H."/>
            <person name="Tritt A."/>
            <person name="Yoshinaga Y."/>
            <person name="Zwiers L.-H."/>
            <person name="Turgeon B."/>
            <person name="Goodwin S."/>
            <person name="Spatafora J."/>
            <person name="Crous P."/>
            <person name="Grigoriev I."/>
        </authorList>
    </citation>
    <scope>NUCLEOTIDE SEQUENCE</scope>
    <source>
        <strain evidence="3">CBS 123094</strain>
    </source>
</reference>
<evidence type="ECO:0000313" key="3">
    <source>
        <dbReference type="EMBL" id="KAF1993475.1"/>
    </source>
</evidence>
<evidence type="ECO:0000256" key="1">
    <source>
        <dbReference type="SAM" id="MobiDB-lite"/>
    </source>
</evidence>
<feature type="transmembrane region" description="Helical" evidence="2">
    <location>
        <begin position="12"/>
        <end position="33"/>
    </location>
</feature>
<dbReference type="AlphaFoldDB" id="A0A6A5W2V6"/>